<gene>
    <name evidence="2" type="ORF">LCGC14_1821830</name>
</gene>
<feature type="transmembrane region" description="Helical" evidence="1">
    <location>
        <begin position="53"/>
        <end position="73"/>
    </location>
</feature>
<proteinExistence type="predicted"/>
<dbReference type="AlphaFoldDB" id="A0A0F9GIU7"/>
<evidence type="ECO:0000256" key="1">
    <source>
        <dbReference type="SAM" id="Phobius"/>
    </source>
</evidence>
<feature type="transmembrane region" description="Helical" evidence="1">
    <location>
        <begin position="125"/>
        <end position="143"/>
    </location>
</feature>
<organism evidence="2">
    <name type="scientific">marine sediment metagenome</name>
    <dbReference type="NCBI Taxonomy" id="412755"/>
    <lineage>
        <taxon>unclassified sequences</taxon>
        <taxon>metagenomes</taxon>
        <taxon>ecological metagenomes</taxon>
    </lineage>
</organism>
<accession>A0A0F9GIU7</accession>
<evidence type="ECO:0000313" key="2">
    <source>
        <dbReference type="EMBL" id="KKL98698.1"/>
    </source>
</evidence>
<keyword evidence="1" id="KW-0472">Membrane</keyword>
<protein>
    <submittedName>
        <fullName evidence="2">Uncharacterized protein</fullName>
    </submittedName>
</protein>
<dbReference type="EMBL" id="LAZR01017851">
    <property type="protein sequence ID" value="KKL98698.1"/>
    <property type="molecule type" value="Genomic_DNA"/>
</dbReference>
<reference evidence="2" key="1">
    <citation type="journal article" date="2015" name="Nature">
        <title>Complex archaea that bridge the gap between prokaryotes and eukaryotes.</title>
        <authorList>
            <person name="Spang A."/>
            <person name="Saw J.H."/>
            <person name="Jorgensen S.L."/>
            <person name="Zaremba-Niedzwiedzka K."/>
            <person name="Martijn J."/>
            <person name="Lind A.E."/>
            <person name="van Eijk R."/>
            <person name="Schleper C."/>
            <person name="Guy L."/>
            <person name="Ettema T.J."/>
        </authorList>
    </citation>
    <scope>NUCLEOTIDE SEQUENCE</scope>
</reference>
<name>A0A0F9GIU7_9ZZZZ</name>
<keyword evidence="1" id="KW-0812">Transmembrane</keyword>
<sequence>MLKDVYKKTDKNKFDLYPNKKQKNKDDFFDFNLKKKTKGVLIMGKKGQTGGQMISGLLLLVIAVIIFISMVPAMSTVLDESRGCQSFNCPGYIDSDATTATCSATNKTYTASRETKSLACTTTDIWLPILLLAALGGFVALLLSGKLGRPEQPEFAGL</sequence>
<comment type="caution">
    <text evidence="2">The sequence shown here is derived from an EMBL/GenBank/DDBJ whole genome shotgun (WGS) entry which is preliminary data.</text>
</comment>
<keyword evidence="1" id="KW-1133">Transmembrane helix</keyword>